<proteinExistence type="predicted"/>
<comment type="caution">
    <text evidence="2">The sequence shown here is derived from an EMBL/GenBank/DDBJ whole genome shotgun (WGS) entry which is preliminary data.</text>
</comment>
<dbReference type="EMBL" id="WOCE01000015">
    <property type="protein sequence ID" value="KAE9598871.1"/>
    <property type="molecule type" value="Genomic_DNA"/>
</dbReference>
<accession>A0A6A4PAK7</accession>
<feature type="signal peptide" evidence="1">
    <location>
        <begin position="1"/>
        <end position="30"/>
    </location>
</feature>
<evidence type="ECO:0000313" key="2">
    <source>
        <dbReference type="EMBL" id="KAE9598871.1"/>
    </source>
</evidence>
<keyword evidence="3" id="KW-1185">Reference proteome</keyword>
<keyword evidence="1" id="KW-0732">Signal</keyword>
<evidence type="ECO:0000313" key="3">
    <source>
        <dbReference type="Proteomes" id="UP000447434"/>
    </source>
</evidence>
<organism evidence="2 3">
    <name type="scientific">Lupinus albus</name>
    <name type="common">White lupine</name>
    <name type="synonym">Lupinus termis</name>
    <dbReference type="NCBI Taxonomy" id="3870"/>
    <lineage>
        <taxon>Eukaryota</taxon>
        <taxon>Viridiplantae</taxon>
        <taxon>Streptophyta</taxon>
        <taxon>Embryophyta</taxon>
        <taxon>Tracheophyta</taxon>
        <taxon>Spermatophyta</taxon>
        <taxon>Magnoliopsida</taxon>
        <taxon>eudicotyledons</taxon>
        <taxon>Gunneridae</taxon>
        <taxon>Pentapetalae</taxon>
        <taxon>rosids</taxon>
        <taxon>fabids</taxon>
        <taxon>Fabales</taxon>
        <taxon>Fabaceae</taxon>
        <taxon>Papilionoideae</taxon>
        <taxon>50 kb inversion clade</taxon>
        <taxon>genistoids sensu lato</taxon>
        <taxon>core genistoids</taxon>
        <taxon>Genisteae</taxon>
        <taxon>Lupinus</taxon>
    </lineage>
</organism>
<name>A0A6A4PAK7_LUPAL</name>
<feature type="chain" id="PRO_5025411801" description="Late nodulin" evidence="1">
    <location>
        <begin position="31"/>
        <end position="57"/>
    </location>
</feature>
<gene>
    <name evidence="2" type="ORF">Lalb_Chr15g0085601</name>
</gene>
<evidence type="ECO:0000256" key="1">
    <source>
        <dbReference type="SAM" id="SignalP"/>
    </source>
</evidence>
<sequence>MEEISVKMMMMMMIQLLIVISITLIGMGSAQEDRCRPNLCFGNPKCCYFLNLNNITK</sequence>
<evidence type="ECO:0008006" key="4">
    <source>
        <dbReference type="Google" id="ProtNLM"/>
    </source>
</evidence>
<dbReference type="Proteomes" id="UP000447434">
    <property type="component" value="Chromosome 15"/>
</dbReference>
<protein>
    <recommendedName>
        <fullName evidence="4">Late nodulin</fullName>
    </recommendedName>
</protein>
<dbReference type="AlphaFoldDB" id="A0A6A4PAK7"/>
<reference evidence="3" key="1">
    <citation type="journal article" date="2020" name="Nat. Commun.">
        <title>Genome sequence of the cluster root forming white lupin.</title>
        <authorList>
            <person name="Hufnagel B."/>
            <person name="Marques A."/>
            <person name="Soriano A."/>
            <person name="Marques L."/>
            <person name="Divol F."/>
            <person name="Doumas P."/>
            <person name="Sallet E."/>
            <person name="Mancinotti D."/>
            <person name="Carrere S."/>
            <person name="Marande W."/>
            <person name="Arribat S."/>
            <person name="Keller J."/>
            <person name="Huneau C."/>
            <person name="Blein T."/>
            <person name="Aime D."/>
            <person name="Laguerre M."/>
            <person name="Taylor J."/>
            <person name="Schubert V."/>
            <person name="Nelson M."/>
            <person name="Geu-Flores F."/>
            <person name="Crespi M."/>
            <person name="Gallardo-Guerrero K."/>
            <person name="Delaux P.-M."/>
            <person name="Salse J."/>
            <person name="Berges H."/>
            <person name="Guyot R."/>
            <person name="Gouzy J."/>
            <person name="Peret B."/>
        </authorList>
    </citation>
    <scope>NUCLEOTIDE SEQUENCE [LARGE SCALE GENOMIC DNA]</scope>
    <source>
        <strain evidence="3">cv. Amiga</strain>
    </source>
</reference>